<evidence type="ECO:0000313" key="3">
    <source>
        <dbReference type="Proteomes" id="UP000231914"/>
    </source>
</evidence>
<sequence>MNFNQINQLYPNAYLSVEKPLSNAVYSWPFKNKWLSIPKSDLNSNEVALLSLLLPENQNDLSSNPWIQFLKHAGKQPTFIGKIRFLYFQIDTRHTDISLWLEVLKNMFNTKILAAFAIEPNQYCIVEKFDSTSYSSKELVGVLQTIDADIGSNTKLFIGRSWSSDDNLISYYTEEKKIFQSCVDQVISTVFTLQEIALPYFAKSKLQKSNIILFYRKHIYQDKQLSNIIKTLYQNQGNISLTAKKLYLHRNTLLYHLDKVNQNLGLDLKQMDNLLLAYMALL</sequence>
<gene>
    <name evidence="2" type="ORF">BHU41_07190</name>
</gene>
<proteinExistence type="predicted"/>
<dbReference type="Pfam" id="PF13556">
    <property type="entry name" value="HTH_30"/>
    <property type="match status" value="1"/>
</dbReference>
<protein>
    <recommendedName>
        <fullName evidence="1">PucR C-terminal helix-turn-helix domain-containing protein</fullName>
    </recommendedName>
</protein>
<evidence type="ECO:0000259" key="1">
    <source>
        <dbReference type="Pfam" id="PF13556"/>
    </source>
</evidence>
<dbReference type="PANTHER" id="PTHR33744">
    <property type="entry name" value="CARBOHYDRATE DIACID REGULATOR"/>
    <property type="match status" value="1"/>
</dbReference>
<dbReference type="PANTHER" id="PTHR33744:SF15">
    <property type="entry name" value="CARBOHYDRATE DIACID REGULATOR"/>
    <property type="match status" value="1"/>
</dbReference>
<dbReference type="InterPro" id="IPR042070">
    <property type="entry name" value="PucR_C-HTH_sf"/>
</dbReference>
<dbReference type="Gene3D" id="1.10.10.2840">
    <property type="entry name" value="PucR C-terminal helix-turn-helix domain"/>
    <property type="match status" value="1"/>
</dbReference>
<organism evidence="2 3">
    <name type="scientific">Lactobacillus crispatus</name>
    <dbReference type="NCBI Taxonomy" id="47770"/>
    <lineage>
        <taxon>Bacteria</taxon>
        <taxon>Bacillati</taxon>
        <taxon>Bacillota</taxon>
        <taxon>Bacilli</taxon>
        <taxon>Lactobacillales</taxon>
        <taxon>Lactobacillaceae</taxon>
        <taxon>Lactobacillus</taxon>
    </lineage>
</organism>
<dbReference type="AlphaFoldDB" id="A0A2M9WNZ8"/>
<feature type="domain" description="PucR C-terminal helix-turn-helix" evidence="1">
    <location>
        <begin position="229"/>
        <end position="281"/>
    </location>
</feature>
<comment type="caution">
    <text evidence="2">The sequence shown here is derived from an EMBL/GenBank/DDBJ whole genome shotgun (WGS) entry which is preliminary data.</text>
</comment>
<evidence type="ECO:0000313" key="2">
    <source>
        <dbReference type="EMBL" id="PJZ17141.1"/>
    </source>
</evidence>
<name>A0A2M9WNZ8_9LACO</name>
<reference evidence="2 3" key="1">
    <citation type="submission" date="2016-10" db="EMBL/GenBank/DDBJ databases">
        <title>WGS of isloates from the oral cavity of healthy individuals.</title>
        <authorList>
            <person name="Sharma S."/>
            <person name="Pal V.K."/>
            <person name="Patil P.B."/>
            <person name="Korpole S."/>
            <person name="Grover V."/>
        </authorList>
    </citation>
    <scope>NUCLEOTIDE SEQUENCE [LARGE SCALE GENOMIC DNA]</scope>
    <source>
        <strain evidence="2 3">DISK12</strain>
    </source>
</reference>
<dbReference type="InterPro" id="IPR009057">
    <property type="entry name" value="Homeodomain-like_sf"/>
</dbReference>
<dbReference type="InterPro" id="IPR025736">
    <property type="entry name" value="PucR_C-HTH_dom"/>
</dbReference>
<accession>A0A2M9WNZ8</accession>
<dbReference type="InterPro" id="IPR051448">
    <property type="entry name" value="CdaR-like_regulators"/>
</dbReference>
<dbReference type="Proteomes" id="UP000231914">
    <property type="component" value="Unassembled WGS sequence"/>
</dbReference>
<dbReference type="RefSeq" id="WP_100732656.1">
    <property type="nucleotide sequence ID" value="NZ_MKXG01000042.1"/>
</dbReference>
<dbReference type="SUPFAM" id="SSF46689">
    <property type="entry name" value="Homeodomain-like"/>
    <property type="match status" value="1"/>
</dbReference>
<dbReference type="EMBL" id="MKXG01000042">
    <property type="protein sequence ID" value="PJZ17141.1"/>
    <property type="molecule type" value="Genomic_DNA"/>
</dbReference>